<evidence type="ECO:0000256" key="8">
    <source>
        <dbReference type="ARBA" id="ARBA00023163"/>
    </source>
</evidence>
<evidence type="ECO:0000256" key="4">
    <source>
        <dbReference type="ARBA" id="ARBA00022692"/>
    </source>
</evidence>
<dbReference type="PANTHER" id="PTHR37461">
    <property type="entry name" value="ANTI-SIGMA-K FACTOR RSKA"/>
    <property type="match status" value="1"/>
</dbReference>
<keyword evidence="8" id="KW-0804">Transcription</keyword>
<dbReference type="EMBL" id="SHLA01000001">
    <property type="protein sequence ID" value="RZU62634.1"/>
    <property type="molecule type" value="Genomic_DNA"/>
</dbReference>
<evidence type="ECO:0000256" key="9">
    <source>
        <dbReference type="ARBA" id="ARBA00029829"/>
    </source>
</evidence>
<evidence type="ECO:0000256" key="12">
    <source>
        <dbReference type="SAM" id="Phobius"/>
    </source>
</evidence>
<dbReference type="GO" id="GO:0005886">
    <property type="term" value="C:plasma membrane"/>
    <property type="evidence" value="ECO:0007669"/>
    <property type="project" value="UniProtKB-SubCell"/>
</dbReference>
<sequence>MSDHKHSSTGAWALNALEDAERAEVEAYLDENPEAAEEARSLAETATHLAAAAGSETPPPRLKKDIMSAIKQTRQLPPMPKQDDGVDEPAAAEHAAPAASPAPLEQREIAPEQESPGDDVVSLDAFRRKQQSTRILAAAATVLLLSSGVLTGVVMVQQNELDETKQLLADTARYQEMVGQIMTASDAKMTNAPSSSGGMIHLSYSAEEGVMVLASSNLPELPEGRAYELWLISDDGAAPAGMLSEAEASGAESKILEGPMEGITHIGITVEPATGSEQPTTDPIVLSEL</sequence>
<dbReference type="InterPro" id="IPR018764">
    <property type="entry name" value="RskA_C"/>
</dbReference>
<feature type="compositionally biased region" description="Low complexity" evidence="11">
    <location>
        <begin position="92"/>
        <end position="103"/>
    </location>
</feature>
<keyword evidence="4 12" id="KW-0812">Transmembrane</keyword>
<evidence type="ECO:0000256" key="7">
    <source>
        <dbReference type="ARBA" id="ARBA00023136"/>
    </source>
</evidence>
<dbReference type="RefSeq" id="WP_130451180.1">
    <property type="nucleotide sequence ID" value="NZ_SHLA01000001.1"/>
</dbReference>
<dbReference type="Gene3D" id="1.10.10.1320">
    <property type="entry name" value="Anti-sigma factor, zinc-finger domain"/>
    <property type="match status" value="1"/>
</dbReference>
<keyword evidence="6" id="KW-0805">Transcription regulation</keyword>
<keyword evidence="15" id="KW-1185">Reference proteome</keyword>
<comment type="subcellular location">
    <subcellularLocation>
        <location evidence="2">Cell membrane</location>
    </subcellularLocation>
    <subcellularLocation>
        <location evidence="1">Membrane</location>
        <topology evidence="1">Single-pass membrane protein</topology>
    </subcellularLocation>
</comment>
<dbReference type="Proteomes" id="UP000292685">
    <property type="component" value="Unassembled WGS sequence"/>
</dbReference>
<feature type="transmembrane region" description="Helical" evidence="12">
    <location>
        <begin position="135"/>
        <end position="156"/>
    </location>
</feature>
<protein>
    <recommendedName>
        <fullName evidence="10">Regulator of SigK</fullName>
    </recommendedName>
    <alternativeName>
        <fullName evidence="9">Sigma-K anti-sigma factor RskA</fullName>
    </alternativeName>
</protein>
<dbReference type="GO" id="GO:0016989">
    <property type="term" value="F:sigma factor antagonist activity"/>
    <property type="evidence" value="ECO:0007669"/>
    <property type="project" value="TreeGrafter"/>
</dbReference>
<accession>A0A4Q8AEM5</accession>
<keyword evidence="3" id="KW-1003">Cell membrane</keyword>
<evidence type="ECO:0000256" key="3">
    <source>
        <dbReference type="ARBA" id="ARBA00022475"/>
    </source>
</evidence>
<feature type="region of interest" description="Disordered" evidence="11">
    <location>
        <begin position="29"/>
        <end position="104"/>
    </location>
</feature>
<dbReference type="InterPro" id="IPR041916">
    <property type="entry name" value="Anti_sigma_zinc_sf"/>
</dbReference>
<evidence type="ECO:0000313" key="15">
    <source>
        <dbReference type="Proteomes" id="UP000292685"/>
    </source>
</evidence>
<evidence type="ECO:0000256" key="10">
    <source>
        <dbReference type="ARBA" id="ARBA00030803"/>
    </source>
</evidence>
<evidence type="ECO:0000256" key="5">
    <source>
        <dbReference type="ARBA" id="ARBA00022989"/>
    </source>
</evidence>
<feature type="compositionally biased region" description="Low complexity" evidence="11">
    <location>
        <begin position="42"/>
        <end position="53"/>
    </location>
</feature>
<dbReference type="Pfam" id="PF10099">
    <property type="entry name" value="RskA_C"/>
    <property type="match status" value="1"/>
</dbReference>
<dbReference type="GO" id="GO:0006417">
    <property type="term" value="P:regulation of translation"/>
    <property type="evidence" value="ECO:0007669"/>
    <property type="project" value="TreeGrafter"/>
</dbReference>
<name>A0A4Q8AEM5_9MICC</name>
<evidence type="ECO:0000313" key="14">
    <source>
        <dbReference type="EMBL" id="RZU62634.1"/>
    </source>
</evidence>
<dbReference type="OrthoDB" id="153510at2"/>
<dbReference type="PANTHER" id="PTHR37461:SF1">
    <property type="entry name" value="ANTI-SIGMA-K FACTOR RSKA"/>
    <property type="match status" value="1"/>
</dbReference>
<keyword evidence="7 12" id="KW-0472">Membrane</keyword>
<organism evidence="14 15">
    <name type="scientific">Zhihengliuella halotolerans</name>
    <dbReference type="NCBI Taxonomy" id="370736"/>
    <lineage>
        <taxon>Bacteria</taxon>
        <taxon>Bacillati</taxon>
        <taxon>Actinomycetota</taxon>
        <taxon>Actinomycetes</taxon>
        <taxon>Micrococcales</taxon>
        <taxon>Micrococcaceae</taxon>
        <taxon>Zhihengliuella</taxon>
    </lineage>
</organism>
<proteinExistence type="predicted"/>
<dbReference type="AlphaFoldDB" id="A0A4Q8AEM5"/>
<evidence type="ECO:0000259" key="13">
    <source>
        <dbReference type="Pfam" id="PF10099"/>
    </source>
</evidence>
<evidence type="ECO:0000256" key="11">
    <source>
        <dbReference type="SAM" id="MobiDB-lite"/>
    </source>
</evidence>
<evidence type="ECO:0000256" key="6">
    <source>
        <dbReference type="ARBA" id="ARBA00023015"/>
    </source>
</evidence>
<keyword evidence="5 12" id="KW-1133">Transmembrane helix</keyword>
<dbReference type="InterPro" id="IPR051474">
    <property type="entry name" value="Anti-sigma-K/W_factor"/>
</dbReference>
<gene>
    <name evidence="14" type="ORF">EV380_2232</name>
</gene>
<evidence type="ECO:0000256" key="2">
    <source>
        <dbReference type="ARBA" id="ARBA00004236"/>
    </source>
</evidence>
<comment type="caution">
    <text evidence="14">The sequence shown here is derived from an EMBL/GenBank/DDBJ whole genome shotgun (WGS) entry which is preliminary data.</text>
</comment>
<evidence type="ECO:0000256" key="1">
    <source>
        <dbReference type="ARBA" id="ARBA00004167"/>
    </source>
</evidence>
<feature type="domain" description="Anti-sigma K factor RskA C-terminal" evidence="13">
    <location>
        <begin position="136"/>
        <end position="284"/>
    </location>
</feature>
<reference evidence="14 15" key="1">
    <citation type="submission" date="2019-02" db="EMBL/GenBank/DDBJ databases">
        <title>Sequencing the genomes of 1000 actinobacteria strains.</title>
        <authorList>
            <person name="Klenk H.-P."/>
        </authorList>
    </citation>
    <scope>NUCLEOTIDE SEQUENCE [LARGE SCALE GENOMIC DNA]</scope>
    <source>
        <strain evidence="14 15">DSM 17364</strain>
    </source>
</reference>